<dbReference type="AlphaFoldDB" id="I4ALG7"/>
<keyword evidence="3" id="KW-1015">Disulfide bond</keyword>
<dbReference type="HOGENOM" id="CLU_042529_1_1_10"/>
<keyword evidence="2" id="KW-0201">Cytochrome c-type biogenesis</keyword>
<keyword evidence="7" id="KW-0413">Isomerase</keyword>
<protein>
    <submittedName>
        <fullName evidence="7">Thiol-disulfide isomerase-like thioredoxin</fullName>
    </submittedName>
</protein>
<dbReference type="RefSeq" id="WP_014798239.1">
    <property type="nucleotide sequence ID" value="NC_018018.1"/>
</dbReference>
<accession>I4ALG7</accession>
<evidence type="ECO:0000256" key="5">
    <source>
        <dbReference type="SAM" id="SignalP"/>
    </source>
</evidence>
<sequence precursor="true">MKNKLAFICLLFLTFFSVSSVFAQDSTSIKIILPQTDEWKVENVEMAYLRPIYIGDNISIIFEKTDSTKNSWQAKIPNTISGNYFFAIGRKVGFNLLVFSNDEIEISFDEETKPTFLKGKTAKENQITYNWNTDYFFSHREWANEDSTTFISKLDSMTKKVLFDYENSIKDFTPNTVFDVYFRNQLIVEQLQGFDSYVYDRNQLLKKNLSEKMPLEYYEAKPKLKMSVEENQLYSSEYISYLSSQIMNENCRKNEHEEINNATTFCTYQHIKTLKESKLKKLLIINILDELIDSWSQDENKSAIIFEEFKENYPNDEYIEFLEEKIALQKRFAKGQNAPTFSLKNKDGKQISLSDLKGKYVLLDFWATWCKPCLAQIPYSKKLEEEYKNEDIEFVYICIDDGKERWENHLTKENPSGIQLFADKEESDELRSNYNINGIPSYMLIDKEGKIITQKITPSYNGKEILETIFKEEK</sequence>
<dbReference type="Pfam" id="PF08534">
    <property type="entry name" value="Redoxin"/>
    <property type="match status" value="1"/>
</dbReference>
<dbReference type="InterPro" id="IPR050553">
    <property type="entry name" value="Thioredoxin_ResA/DsbE_sf"/>
</dbReference>
<dbReference type="OrthoDB" id="6399635at2"/>
<evidence type="ECO:0000313" key="8">
    <source>
        <dbReference type="Proteomes" id="UP000006054"/>
    </source>
</evidence>
<dbReference type="PROSITE" id="PS51352">
    <property type="entry name" value="THIOREDOXIN_2"/>
    <property type="match status" value="1"/>
</dbReference>
<feature type="chain" id="PRO_5003685867" evidence="5">
    <location>
        <begin position="24"/>
        <end position="474"/>
    </location>
</feature>
<reference evidence="8" key="1">
    <citation type="submission" date="2012-06" db="EMBL/GenBank/DDBJ databases">
        <title>The complete genome of Flexibacter litoralis DSM 6794.</title>
        <authorList>
            <person name="Lucas S."/>
            <person name="Copeland A."/>
            <person name="Lapidus A."/>
            <person name="Glavina del Rio T."/>
            <person name="Dalin E."/>
            <person name="Tice H."/>
            <person name="Bruce D."/>
            <person name="Goodwin L."/>
            <person name="Pitluck S."/>
            <person name="Peters L."/>
            <person name="Ovchinnikova G."/>
            <person name="Lu M."/>
            <person name="Kyrpides N."/>
            <person name="Mavromatis K."/>
            <person name="Ivanova N."/>
            <person name="Brettin T."/>
            <person name="Detter J.C."/>
            <person name="Han C."/>
            <person name="Larimer F."/>
            <person name="Land M."/>
            <person name="Hauser L."/>
            <person name="Markowitz V."/>
            <person name="Cheng J.-F."/>
            <person name="Hugenholtz P."/>
            <person name="Woyke T."/>
            <person name="Wu D."/>
            <person name="Spring S."/>
            <person name="Lang E."/>
            <person name="Kopitz M."/>
            <person name="Brambilla E."/>
            <person name="Klenk H.-P."/>
            <person name="Eisen J.A."/>
        </authorList>
    </citation>
    <scope>NUCLEOTIDE SEQUENCE [LARGE SCALE GENOMIC DNA]</scope>
    <source>
        <strain evidence="8">ATCC 23117 / DSM 6794 / NBRC 15988 / NCIMB 1366 / Sio-4</strain>
    </source>
</reference>
<dbReference type="CDD" id="cd02966">
    <property type="entry name" value="TlpA_like_family"/>
    <property type="match status" value="1"/>
</dbReference>
<evidence type="ECO:0000256" key="3">
    <source>
        <dbReference type="ARBA" id="ARBA00023157"/>
    </source>
</evidence>
<dbReference type="KEGG" id="fli:Fleli_2436"/>
<comment type="subcellular location">
    <subcellularLocation>
        <location evidence="1">Cell envelope</location>
    </subcellularLocation>
</comment>
<dbReference type="Proteomes" id="UP000006054">
    <property type="component" value="Chromosome"/>
</dbReference>
<organism evidence="7 8">
    <name type="scientific">Bernardetia litoralis (strain ATCC 23117 / DSM 6794 / NBRC 15988 / NCIMB 1366 / Fx l1 / Sio-4)</name>
    <name type="common">Flexibacter litoralis</name>
    <dbReference type="NCBI Taxonomy" id="880071"/>
    <lineage>
        <taxon>Bacteria</taxon>
        <taxon>Pseudomonadati</taxon>
        <taxon>Bacteroidota</taxon>
        <taxon>Cytophagia</taxon>
        <taxon>Cytophagales</taxon>
        <taxon>Bernardetiaceae</taxon>
        <taxon>Bernardetia</taxon>
    </lineage>
</organism>
<dbReference type="GO" id="GO:0030313">
    <property type="term" value="C:cell envelope"/>
    <property type="evidence" value="ECO:0007669"/>
    <property type="project" value="UniProtKB-SubCell"/>
</dbReference>
<dbReference type="InterPro" id="IPR013740">
    <property type="entry name" value="Redoxin"/>
</dbReference>
<dbReference type="GO" id="GO:0017004">
    <property type="term" value="P:cytochrome complex assembly"/>
    <property type="evidence" value="ECO:0007669"/>
    <property type="project" value="UniProtKB-KW"/>
</dbReference>
<dbReference type="InterPro" id="IPR036249">
    <property type="entry name" value="Thioredoxin-like_sf"/>
</dbReference>
<dbReference type="EMBL" id="CP003345">
    <property type="protein sequence ID" value="AFM04802.1"/>
    <property type="molecule type" value="Genomic_DNA"/>
</dbReference>
<dbReference type="GO" id="GO:0016491">
    <property type="term" value="F:oxidoreductase activity"/>
    <property type="evidence" value="ECO:0007669"/>
    <property type="project" value="InterPro"/>
</dbReference>
<dbReference type="SUPFAM" id="SSF52833">
    <property type="entry name" value="Thioredoxin-like"/>
    <property type="match status" value="1"/>
</dbReference>
<feature type="domain" description="Thioredoxin" evidence="6">
    <location>
        <begin position="332"/>
        <end position="474"/>
    </location>
</feature>
<evidence type="ECO:0000259" key="6">
    <source>
        <dbReference type="PROSITE" id="PS51352"/>
    </source>
</evidence>
<dbReference type="Gene3D" id="3.40.30.10">
    <property type="entry name" value="Glutaredoxin"/>
    <property type="match status" value="1"/>
</dbReference>
<evidence type="ECO:0000256" key="1">
    <source>
        <dbReference type="ARBA" id="ARBA00004196"/>
    </source>
</evidence>
<dbReference type="PANTHER" id="PTHR42852">
    <property type="entry name" value="THIOL:DISULFIDE INTERCHANGE PROTEIN DSBE"/>
    <property type="match status" value="1"/>
</dbReference>
<evidence type="ECO:0000256" key="2">
    <source>
        <dbReference type="ARBA" id="ARBA00022748"/>
    </source>
</evidence>
<dbReference type="GO" id="GO:0016853">
    <property type="term" value="F:isomerase activity"/>
    <property type="evidence" value="ECO:0007669"/>
    <property type="project" value="UniProtKB-KW"/>
</dbReference>
<gene>
    <name evidence="7" type="ordered locus">Fleli_2436</name>
</gene>
<keyword evidence="8" id="KW-1185">Reference proteome</keyword>
<feature type="signal peptide" evidence="5">
    <location>
        <begin position="1"/>
        <end position="23"/>
    </location>
</feature>
<keyword evidence="5" id="KW-0732">Signal</keyword>
<evidence type="ECO:0000313" key="7">
    <source>
        <dbReference type="EMBL" id="AFM04802.1"/>
    </source>
</evidence>
<evidence type="ECO:0000256" key="4">
    <source>
        <dbReference type="ARBA" id="ARBA00023284"/>
    </source>
</evidence>
<proteinExistence type="predicted"/>
<dbReference type="PANTHER" id="PTHR42852:SF6">
    <property type="entry name" value="THIOL:DISULFIDE INTERCHANGE PROTEIN DSBE"/>
    <property type="match status" value="1"/>
</dbReference>
<dbReference type="STRING" id="880071.Fleli_2436"/>
<keyword evidence="4" id="KW-0676">Redox-active center</keyword>
<name>I4ALG7_BERLS</name>
<dbReference type="eggNOG" id="COG0526">
    <property type="taxonomic scope" value="Bacteria"/>
</dbReference>
<dbReference type="InterPro" id="IPR013766">
    <property type="entry name" value="Thioredoxin_domain"/>
</dbReference>